<feature type="transmembrane region" description="Helical" evidence="1">
    <location>
        <begin position="27"/>
        <end position="47"/>
    </location>
</feature>
<gene>
    <name evidence="2" type="ORF">QWZ10_07915</name>
</gene>
<protein>
    <submittedName>
        <fullName evidence="2">Uncharacterized protein</fullName>
    </submittedName>
</protein>
<evidence type="ECO:0000313" key="3">
    <source>
        <dbReference type="Proteomes" id="UP001243846"/>
    </source>
</evidence>
<keyword evidence="3" id="KW-1185">Reference proteome</keyword>
<dbReference type="Proteomes" id="UP001243846">
    <property type="component" value="Unassembled WGS sequence"/>
</dbReference>
<evidence type="ECO:0000313" key="2">
    <source>
        <dbReference type="EMBL" id="MDN3711778.1"/>
    </source>
</evidence>
<keyword evidence="1" id="KW-0812">Transmembrane</keyword>
<name>A0ABT8D4R5_9RHOB</name>
<comment type="caution">
    <text evidence="2">The sequence shown here is derived from an EMBL/GenBank/DDBJ whole genome shotgun (WGS) entry which is preliminary data.</text>
</comment>
<reference evidence="3" key="1">
    <citation type="journal article" date="2019" name="Int. J. Syst. Evol. Microbiol.">
        <title>The Global Catalogue of Microorganisms (GCM) 10K type strain sequencing project: providing services to taxonomists for standard genome sequencing and annotation.</title>
        <authorList>
            <consortium name="The Broad Institute Genomics Platform"/>
            <consortium name="The Broad Institute Genome Sequencing Center for Infectious Disease"/>
            <person name="Wu L."/>
            <person name="Ma J."/>
        </authorList>
    </citation>
    <scope>NUCLEOTIDE SEQUENCE [LARGE SCALE GENOMIC DNA]</scope>
    <source>
        <strain evidence="3">CECT 8482</strain>
    </source>
</reference>
<evidence type="ECO:0000256" key="1">
    <source>
        <dbReference type="SAM" id="Phobius"/>
    </source>
</evidence>
<keyword evidence="1" id="KW-0472">Membrane</keyword>
<sequence length="85" mass="9531">MMVSHMNSKSLRQWSDAPAPFEARKTLPTIAATCGFAFGALIWVKLLRKDSVAKWRAVHIRGLIEINASTPFCGMMGFEKAQCRF</sequence>
<proteinExistence type="predicted"/>
<accession>A0ABT8D4R5</accession>
<organism evidence="2 3">
    <name type="scientific">Paracoccus cavernae</name>
    <dbReference type="NCBI Taxonomy" id="1571207"/>
    <lineage>
        <taxon>Bacteria</taxon>
        <taxon>Pseudomonadati</taxon>
        <taxon>Pseudomonadota</taxon>
        <taxon>Alphaproteobacteria</taxon>
        <taxon>Rhodobacterales</taxon>
        <taxon>Paracoccaceae</taxon>
        <taxon>Paracoccus</taxon>
    </lineage>
</organism>
<keyword evidence="1" id="KW-1133">Transmembrane helix</keyword>
<dbReference type="EMBL" id="JAUFRC010000001">
    <property type="protein sequence ID" value="MDN3711778.1"/>
    <property type="molecule type" value="Genomic_DNA"/>
</dbReference>